<dbReference type="Proteomes" id="UP001549077">
    <property type="component" value="Unassembled WGS sequence"/>
</dbReference>
<evidence type="ECO:0000313" key="1">
    <source>
        <dbReference type="EMBL" id="MET3755958.1"/>
    </source>
</evidence>
<evidence type="ECO:0000313" key="2">
    <source>
        <dbReference type="Proteomes" id="UP001549077"/>
    </source>
</evidence>
<protein>
    <submittedName>
        <fullName evidence="1">Uncharacterized protein</fullName>
    </submittedName>
</protein>
<name>A0ABV2MHL4_9HYPH</name>
<gene>
    <name evidence="1" type="ORF">ABID08_003329</name>
</gene>
<dbReference type="EMBL" id="JBEPMY010000008">
    <property type="protein sequence ID" value="MET3755958.1"/>
    <property type="molecule type" value="Genomic_DNA"/>
</dbReference>
<organism evidence="1 2">
    <name type="scientific">Rhizobium binae</name>
    <dbReference type="NCBI Taxonomy" id="1138190"/>
    <lineage>
        <taxon>Bacteria</taxon>
        <taxon>Pseudomonadati</taxon>
        <taxon>Pseudomonadota</taxon>
        <taxon>Alphaproteobacteria</taxon>
        <taxon>Hyphomicrobiales</taxon>
        <taxon>Rhizobiaceae</taxon>
        <taxon>Rhizobium/Agrobacterium group</taxon>
        <taxon>Rhizobium</taxon>
    </lineage>
</organism>
<proteinExistence type="predicted"/>
<comment type="caution">
    <text evidence="1">The sequence shown here is derived from an EMBL/GenBank/DDBJ whole genome shotgun (WGS) entry which is preliminary data.</text>
</comment>
<accession>A0ABV2MHL4</accession>
<reference evidence="1 2" key="1">
    <citation type="submission" date="2024-06" db="EMBL/GenBank/DDBJ databases">
        <title>Genomic Encyclopedia of Type Strains, Phase IV (KMG-IV): sequencing the most valuable type-strain genomes for metagenomic binning, comparative biology and taxonomic classification.</title>
        <authorList>
            <person name="Goeker M."/>
        </authorList>
    </citation>
    <scope>NUCLEOTIDE SEQUENCE [LARGE SCALE GENOMIC DNA]</scope>
    <source>
        <strain evidence="1 2">DSM 29288</strain>
    </source>
</reference>
<sequence length="29" mass="3088">MGAAYKAEAGADVDTMFQVFQVTLPGLKK</sequence>
<keyword evidence="2" id="KW-1185">Reference proteome</keyword>